<dbReference type="PANTHER" id="PTHR10293">
    <property type="entry name" value="GLUTAREDOXIN FAMILY MEMBER"/>
    <property type="match status" value="1"/>
</dbReference>
<dbReference type="PANTHER" id="PTHR10293:SF72">
    <property type="entry name" value="MONOTHIOL GLUTAREDOXIN-S14, CHLOROPLASTIC"/>
    <property type="match status" value="1"/>
</dbReference>
<evidence type="ECO:0000256" key="5">
    <source>
        <dbReference type="ARBA" id="ARBA00023014"/>
    </source>
</evidence>
<evidence type="ECO:0000256" key="1">
    <source>
        <dbReference type="ARBA" id="ARBA00009630"/>
    </source>
</evidence>
<dbReference type="InterPro" id="IPR036249">
    <property type="entry name" value="Thioredoxin-like_sf"/>
</dbReference>
<evidence type="ECO:0000256" key="4">
    <source>
        <dbReference type="ARBA" id="ARBA00023004"/>
    </source>
</evidence>
<evidence type="ECO:0000313" key="9">
    <source>
        <dbReference type="EMBL" id="MBW8268722.1"/>
    </source>
</evidence>
<dbReference type="SUPFAM" id="SSF52833">
    <property type="entry name" value="Thioredoxin-like"/>
    <property type="match status" value="1"/>
</dbReference>
<dbReference type="InterPro" id="IPR002109">
    <property type="entry name" value="Glutaredoxin"/>
</dbReference>
<dbReference type="CDD" id="cd03028">
    <property type="entry name" value="GRX_PICOT_like"/>
    <property type="match status" value="1"/>
</dbReference>
<keyword evidence="4" id="KW-0408">Iron</keyword>
<dbReference type="Pfam" id="PF00462">
    <property type="entry name" value="Glutaredoxin"/>
    <property type="match status" value="1"/>
</dbReference>
<dbReference type="RefSeq" id="WP_220116226.1">
    <property type="nucleotide sequence ID" value="NZ_JAHZUY010000006.1"/>
</dbReference>
<evidence type="ECO:0000256" key="6">
    <source>
        <dbReference type="ARBA" id="ARBA00023284"/>
    </source>
</evidence>
<dbReference type="Proteomes" id="UP001519924">
    <property type="component" value="Unassembled WGS sequence"/>
</dbReference>
<proteinExistence type="inferred from homology"/>
<evidence type="ECO:0000259" key="8">
    <source>
        <dbReference type="Pfam" id="PF00462"/>
    </source>
</evidence>
<evidence type="ECO:0000256" key="2">
    <source>
        <dbReference type="ARBA" id="ARBA00022714"/>
    </source>
</evidence>
<keyword evidence="10" id="KW-1185">Reference proteome</keyword>
<name>A0ABS7EZC8_9PROT</name>
<keyword evidence="3" id="KW-0479">Metal-binding</keyword>
<dbReference type="PIRSF" id="PIRSF005894">
    <property type="entry name" value="Monothiol_GRX"/>
    <property type="match status" value="1"/>
</dbReference>
<protein>
    <recommendedName>
        <fullName evidence="7">Glutaredoxin</fullName>
    </recommendedName>
</protein>
<dbReference type="InterPro" id="IPR004480">
    <property type="entry name" value="Monothiol_GRX-rel"/>
</dbReference>
<keyword evidence="5" id="KW-0411">Iron-sulfur</keyword>
<comment type="similarity">
    <text evidence="1 7">Belongs to the glutaredoxin family. Monothiol subfamily.</text>
</comment>
<evidence type="ECO:0000313" key="10">
    <source>
        <dbReference type="Proteomes" id="UP001519924"/>
    </source>
</evidence>
<dbReference type="EMBL" id="JAHZUY010000006">
    <property type="protein sequence ID" value="MBW8268722.1"/>
    <property type="molecule type" value="Genomic_DNA"/>
</dbReference>
<keyword evidence="6" id="KW-0676">Redox-active center</keyword>
<dbReference type="Gene3D" id="3.40.30.10">
    <property type="entry name" value="Glutaredoxin"/>
    <property type="match status" value="1"/>
</dbReference>
<accession>A0ABS7EZC8</accession>
<dbReference type="InterPro" id="IPR033658">
    <property type="entry name" value="GRX_PICOT-like"/>
</dbReference>
<evidence type="ECO:0000256" key="3">
    <source>
        <dbReference type="ARBA" id="ARBA00022723"/>
    </source>
</evidence>
<evidence type="ECO:0000256" key="7">
    <source>
        <dbReference type="PIRNR" id="PIRNR005894"/>
    </source>
</evidence>
<feature type="domain" description="Glutaredoxin" evidence="8">
    <location>
        <begin position="18"/>
        <end position="82"/>
    </location>
</feature>
<organism evidence="9 10">
    <name type="scientific">Caldovatus aquaticus</name>
    <dbReference type="NCBI Taxonomy" id="2865671"/>
    <lineage>
        <taxon>Bacteria</taxon>
        <taxon>Pseudomonadati</taxon>
        <taxon>Pseudomonadota</taxon>
        <taxon>Alphaproteobacteria</taxon>
        <taxon>Acetobacterales</taxon>
        <taxon>Roseomonadaceae</taxon>
        <taxon>Caldovatus</taxon>
    </lineage>
</organism>
<sequence length="112" mass="12496">MTNPVFQRIQAEIEENPVVLYMKGTPVFPQCGFSARVVQILSHMGVPFKGVNVLEDMELREGIKQFTNWPTIPQLYVKGEFVGGCDIVTEMFQSGELAQLLEEKGIPHNASA</sequence>
<dbReference type="NCBIfam" id="TIGR00365">
    <property type="entry name" value="Grx4 family monothiol glutaredoxin"/>
    <property type="match status" value="1"/>
</dbReference>
<reference evidence="9 10" key="1">
    <citation type="submission" date="2021-08" db="EMBL/GenBank/DDBJ databases">
        <title>Caldovatus sediminis gen. nov., sp. nov., a moderately thermophilic bacterium isolated from a hot spring.</title>
        <authorList>
            <person name="Hu C.-J."/>
            <person name="Li W.-J."/>
            <person name="Xian W.-D."/>
        </authorList>
    </citation>
    <scope>NUCLEOTIDE SEQUENCE [LARGE SCALE GENOMIC DNA]</scope>
    <source>
        <strain evidence="9 10">SYSU G05006</strain>
    </source>
</reference>
<keyword evidence="2" id="KW-0001">2Fe-2S</keyword>
<gene>
    <name evidence="9" type="primary">grxD</name>
    <name evidence="9" type="ORF">K1J50_04415</name>
</gene>
<dbReference type="PROSITE" id="PS51354">
    <property type="entry name" value="GLUTAREDOXIN_2"/>
    <property type="match status" value="1"/>
</dbReference>
<dbReference type="InterPro" id="IPR014434">
    <property type="entry name" value="Monothiol_GRX"/>
</dbReference>
<comment type="caution">
    <text evidence="9">The sequence shown here is derived from an EMBL/GenBank/DDBJ whole genome shotgun (WGS) entry which is preliminary data.</text>
</comment>